<keyword evidence="2" id="KW-1185">Reference proteome</keyword>
<comment type="caution">
    <text evidence="1">The sequence shown here is derived from an EMBL/GenBank/DDBJ whole genome shotgun (WGS) entry which is preliminary data.</text>
</comment>
<evidence type="ECO:0000313" key="2">
    <source>
        <dbReference type="Proteomes" id="UP000194350"/>
    </source>
</evidence>
<evidence type="ECO:0000313" key="1">
    <source>
        <dbReference type="EMBL" id="OTA14048.1"/>
    </source>
</evidence>
<name>A0A1Y2S5X9_9GAMM</name>
<dbReference type="STRING" id="351656.Xvie_04045"/>
<organism evidence="1 2">
    <name type="scientific">Xenorhabdus vietnamensis</name>
    <dbReference type="NCBI Taxonomy" id="351656"/>
    <lineage>
        <taxon>Bacteria</taxon>
        <taxon>Pseudomonadati</taxon>
        <taxon>Pseudomonadota</taxon>
        <taxon>Gammaproteobacteria</taxon>
        <taxon>Enterobacterales</taxon>
        <taxon>Morganellaceae</taxon>
        <taxon>Xenorhabdus</taxon>
    </lineage>
</organism>
<dbReference type="Proteomes" id="UP000194350">
    <property type="component" value="Unassembled WGS sequence"/>
</dbReference>
<reference evidence="1 2" key="1">
    <citation type="submission" date="2016-10" db="EMBL/GenBank/DDBJ databases">
        <title>Systematic genetic and metabolomic analysis of Xenorhabdus and Photorhabdus spp., highlights the requirements for a dual symbiotic and pathogenic life style.</title>
        <authorList>
            <person name="Tobias N.J."/>
            <person name="Wolff H."/>
            <person name="Djahanschiri B."/>
            <person name="Pidot S.J."/>
            <person name="Stinear T.P."/>
            <person name="Ebersberger I."/>
            <person name="Bode H.B."/>
        </authorList>
    </citation>
    <scope>NUCLEOTIDE SEQUENCE [LARGE SCALE GENOMIC DNA]</scope>
    <source>
        <strain evidence="1 2">DSM 22392</strain>
    </source>
</reference>
<gene>
    <name evidence="1" type="ORF">Xvie_04045</name>
</gene>
<dbReference type="RefSeq" id="WP_086110847.1">
    <property type="nucleotide sequence ID" value="NZ_CAWNGD010000114.1"/>
</dbReference>
<protein>
    <submittedName>
        <fullName evidence="1">Uncharacterized protein</fullName>
    </submittedName>
</protein>
<dbReference type="EMBL" id="MUBJ01000067">
    <property type="protein sequence ID" value="OTA14048.1"/>
    <property type="molecule type" value="Genomic_DNA"/>
</dbReference>
<dbReference type="OrthoDB" id="6444864at2"/>
<sequence>MINKLQAAVEIAEEIEASIFPVMTATQNEAESDTYFMCRGVHRQTCDLAQRLREINKEYIIEDNIDTDRNLNIELEPARNLIKQSMVLIGILIDIEKNDETAIALYTISNLILKAGKEIARVQGVEYS</sequence>
<proteinExistence type="predicted"/>
<dbReference type="AlphaFoldDB" id="A0A1Y2S5X9"/>
<accession>A0A1Y2S5X9</accession>